<keyword evidence="2" id="KW-1185">Reference proteome</keyword>
<dbReference type="Proteomes" id="UP000248544">
    <property type="component" value="Unassembled WGS sequence"/>
</dbReference>
<proteinExistence type="predicted"/>
<evidence type="ECO:0000313" key="1">
    <source>
        <dbReference type="EMBL" id="PZG45323.1"/>
    </source>
</evidence>
<name>A0A2W2GBC7_9ACTN</name>
<comment type="caution">
    <text evidence="1">The sequence shown here is derived from an EMBL/GenBank/DDBJ whole genome shotgun (WGS) entry which is preliminary data.</text>
</comment>
<dbReference type="InterPro" id="IPR021239">
    <property type="entry name" value="DUF2625"/>
</dbReference>
<dbReference type="Pfam" id="PF10946">
    <property type="entry name" value="DUF2625"/>
    <property type="match status" value="1"/>
</dbReference>
<sequence>MRMLHELIDGNDPAWPLLQEEFATTSVPLQVFAGDPEQGRSCLLQLQVSVESYLGALALHSGGLILDCGWLRVFGGSSMTGVDALPSLAQINRFPAVFDPGWRPIDGLIVGQDILGGVFALNGHDPGAAERPGAPGEVLYFAPESLEWEALEMGYGTWVNWLLSGRLEGFYDGLRWPGWQAEASVLTLAQGIAVHPFLWSKEAHTDLPSTSRRAVPMSELLRLNIDFCRKLGLKSPGFLGNA</sequence>
<evidence type="ECO:0000313" key="2">
    <source>
        <dbReference type="Proteomes" id="UP000248544"/>
    </source>
</evidence>
<dbReference type="AlphaFoldDB" id="A0A2W2GBC7"/>
<accession>A0A2W2GBC7</accession>
<dbReference type="NCBIfam" id="NF008496">
    <property type="entry name" value="PRK11408.1-3"/>
    <property type="match status" value="1"/>
</dbReference>
<evidence type="ECO:0008006" key="3">
    <source>
        <dbReference type="Google" id="ProtNLM"/>
    </source>
</evidence>
<protein>
    <recommendedName>
        <fullName evidence="3">DUF2625 domain-containing protein</fullName>
    </recommendedName>
</protein>
<organism evidence="1 2">
    <name type="scientific">Spongiactinospora gelatinilytica</name>
    <dbReference type="NCBI Taxonomy" id="2666298"/>
    <lineage>
        <taxon>Bacteria</taxon>
        <taxon>Bacillati</taxon>
        <taxon>Actinomycetota</taxon>
        <taxon>Actinomycetes</taxon>
        <taxon>Streptosporangiales</taxon>
        <taxon>Streptosporangiaceae</taxon>
        <taxon>Spongiactinospora</taxon>
    </lineage>
</organism>
<reference evidence="1 2" key="1">
    <citation type="submission" date="2018-01" db="EMBL/GenBank/DDBJ databases">
        <title>Draft genome sequence of Sphaerisporangium sp. 7K107.</title>
        <authorList>
            <person name="Sahin N."/>
            <person name="Saygin H."/>
            <person name="Ay H."/>
        </authorList>
    </citation>
    <scope>NUCLEOTIDE SEQUENCE [LARGE SCALE GENOMIC DNA]</scope>
    <source>
        <strain evidence="1 2">7K107</strain>
    </source>
</reference>
<gene>
    <name evidence="1" type="ORF">C1I98_15675</name>
</gene>
<dbReference type="EMBL" id="POUA01000108">
    <property type="protein sequence ID" value="PZG45323.1"/>
    <property type="molecule type" value="Genomic_DNA"/>
</dbReference>